<feature type="domain" description="Partial AB-hydrolase lipase" evidence="8">
    <location>
        <begin position="63"/>
        <end position="124"/>
    </location>
</feature>
<dbReference type="Pfam" id="PF04083">
    <property type="entry name" value="Abhydro_lipase"/>
    <property type="match status" value="1"/>
</dbReference>
<evidence type="ECO:0000256" key="2">
    <source>
        <dbReference type="ARBA" id="ARBA00022729"/>
    </source>
</evidence>
<keyword evidence="9" id="KW-1185">Reference proteome</keyword>
<evidence type="ECO:0000256" key="3">
    <source>
        <dbReference type="ARBA" id="ARBA00022963"/>
    </source>
</evidence>
<dbReference type="PANTHER" id="PTHR11005">
    <property type="entry name" value="LYSOSOMAL ACID LIPASE-RELATED"/>
    <property type="match status" value="1"/>
</dbReference>
<evidence type="ECO:0000256" key="1">
    <source>
        <dbReference type="ARBA" id="ARBA00010701"/>
    </source>
</evidence>
<keyword evidence="2" id="KW-0732">Signal</keyword>
<gene>
    <name evidence="10" type="primary">LOC107121642</name>
</gene>
<dbReference type="GeneID" id="107121642"/>
<evidence type="ECO:0000259" key="7">
    <source>
        <dbReference type="Pfam" id="PF00561"/>
    </source>
</evidence>
<accession>A0ABM1L298</accession>
<dbReference type="InterPro" id="IPR006693">
    <property type="entry name" value="AB_hydrolase_lipase"/>
</dbReference>
<evidence type="ECO:0000259" key="8">
    <source>
        <dbReference type="Pfam" id="PF04083"/>
    </source>
</evidence>
<evidence type="ECO:0000313" key="9">
    <source>
        <dbReference type="Proteomes" id="UP000694871"/>
    </source>
</evidence>
<name>A0ABM1L298_GEKJA</name>
<comment type="similarity">
    <text evidence="1 6">Belongs to the AB hydrolase superfamily. Lipase family.</text>
</comment>
<dbReference type="Pfam" id="PF00561">
    <property type="entry name" value="Abhydrolase_1"/>
    <property type="match status" value="1"/>
</dbReference>
<dbReference type="InterPro" id="IPR025483">
    <property type="entry name" value="Lipase_euk"/>
</dbReference>
<evidence type="ECO:0000256" key="5">
    <source>
        <dbReference type="ARBA" id="ARBA00023180"/>
    </source>
</evidence>
<dbReference type="PIRSF" id="PIRSF000862">
    <property type="entry name" value="Steryl_ester_lip"/>
    <property type="match status" value="1"/>
</dbReference>
<evidence type="ECO:0000256" key="4">
    <source>
        <dbReference type="ARBA" id="ARBA00023098"/>
    </source>
</evidence>
<protein>
    <recommendedName>
        <fullName evidence="6">Lipase</fullName>
    </recommendedName>
</protein>
<dbReference type="SUPFAM" id="SSF53474">
    <property type="entry name" value="alpha/beta-Hydrolases"/>
    <property type="match status" value="1"/>
</dbReference>
<sequence length="423" mass="48773">MEEKPVSILRQQSVLQQQAELRLKMWLFIIVVCLTQGTFSSEKFTSAEPLERYTVDPECFLNVSEIISYHGYPSEEHHIETEDKYILTVNRIPHGKYNGGDKGPRPIVFLQHAALGDATHWLSDLPNNSFGFILADAGYDVWLGNSRGNTWSSRHKTLKTTEQKFWEFSFHEMGYYDIPAVIHYILNETGQEHLYYVGHSEGSAIGLVAFSTWPKLAEKIKLFFALGPVSTITFTKTPAIKLGYLPKIMLQVIFGTKRMFYTPSHLKELFVKLCNHQPGFCARALSFISGYNIPNLNMGRLDMYVAHSPAGTSFQNSLHWRQVFFEKEFKAYDFGSQKKNMQKYNQTTPPVYKIEDIKIPIELWTGGNDLMINSKDIALLCSRISNLVSKHHIPEWQHLDFIWGLDATERMYMKIIETMKRYA</sequence>
<reference evidence="10" key="1">
    <citation type="submission" date="2025-08" db="UniProtKB">
        <authorList>
            <consortium name="RefSeq"/>
        </authorList>
    </citation>
    <scope>IDENTIFICATION</scope>
</reference>
<proteinExistence type="inferred from homology"/>
<keyword evidence="4" id="KW-0443">Lipid metabolism</keyword>
<keyword evidence="5" id="KW-0325">Glycoprotein</keyword>
<keyword evidence="6" id="KW-0378">Hydrolase</keyword>
<dbReference type="Gene3D" id="3.40.50.1820">
    <property type="entry name" value="alpha/beta hydrolase"/>
    <property type="match status" value="1"/>
</dbReference>
<feature type="domain" description="AB hydrolase-1" evidence="7">
    <location>
        <begin position="134"/>
        <end position="404"/>
    </location>
</feature>
<evidence type="ECO:0000256" key="6">
    <source>
        <dbReference type="PIRNR" id="PIRNR000862"/>
    </source>
</evidence>
<dbReference type="InterPro" id="IPR029058">
    <property type="entry name" value="AB_hydrolase_fold"/>
</dbReference>
<dbReference type="InterPro" id="IPR000073">
    <property type="entry name" value="AB_hydrolase_1"/>
</dbReference>
<organism evidence="9 10">
    <name type="scientific">Gekko japonicus</name>
    <name type="common">Schlegel's Japanese gecko</name>
    <dbReference type="NCBI Taxonomy" id="146911"/>
    <lineage>
        <taxon>Eukaryota</taxon>
        <taxon>Metazoa</taxon>
        <taxon>Chordata</taxon>
        <taxon>Craniata</taxon>
        <taxon>Vertebrata</taxon>
        <taxon>Euteleostomi</taxon>
        <taxon>Lepidosauria</taxon>
        <taxon>Squamata</taxon>
        <taxon>Bifurcata</taxon>
        <taxon>Gekkota</taxon>
        <taxon>Gekkonidae</taxon>
        <taxon>Gekkoninae</taxon>
        <taxon>Gekko</taxon>
    </lineage>
</organism>
<evidence type="ECO:0000313" key="10">
    <source>
        <dbReference type="RefSeq" id="XP_015280085.1"/>
    </source>
</evidence>
<dbReference type="RefSeq" id="XP_015280085.1">
    <property type="nucleotide sequence ID" value="XM_015424599.1"/>
</dbReference>
<dbReference type="Proteomes" id="UP000694871">
    <property type="component" value="Unplaced"/>
</dbReference>
<keyword evidence="3 6" id="KW-0442">Lipid degradation</keyword>